<dbReference type="InterPro" id="IPR036788">
    <property type="entry name" value="T_IF-3_C_sf"/>
</dbReference>
<dbReference type="GO" id="GO:0032790">
    <property type="term" value="P:ribosome disassembly"/>
    <property type="evidence" value="ECO:0007669"/>
    <property type="project" value="TreeGrafter"/>
</dbReference>
<dbReference type="FunFam" id="3.10.20.80:FF:000001">
    <property type="entry name" value="Translation initiation factor IF-3"/>
    <property type="match status" value="1"/>
</dbReference>
<evidence type="ECO:0000259" key="6">
    <source>
        <dbReference type="Pfam" id="PF05198"/>
    </source>
</evidence>
<organism evidence="7 8">
    <name type="scientific">Candidatus Azambacteria bacterium RIFCSPLOWO2_02_FULL_44_14</name>
    <dbReference type="NCBI Taxonomy" id="1797306"/>
    <lineage>
        <taxon>Bacteria</taxon>
        <taxon>Candidatus Azamiibacteriota</taxon>
    </lineage>
</organism>
<dbReference type="Gene3D" id="3.30.110.10">
    <property type="entry name" value="Translation initiation factor 3 (IF-3), C-terminal domain"/>
    <property type="match status" value="1"/>
</dbReference>
<dbReference type="InterPro" id="IPR001288">
    <property type="entry name" value="Translation_initiation_fac_3"/>
</dbReference>
<sequence>MKKRVNHQITASELRVIDEDGAQIGVLSLSEALKAAQERGFDLIEIVPNAKPPVAKIMDYGKYLYREAKEERKQKAKQKKDEMKTIRLTAKIGPHDMRFKADQASEFIKEGMKVRIELVLRGREKYQKTIHDLSRKKIEDFIKLISVPTKVMQELKKEPRGFSINIMKG</sequence>
<dbReference type="PANTHER" id="PTHR10938">
    <property type="entry name" value="TRANSLATION INITIATION FACTOR IF-3"/>
    <property type="match status" value="1"/>
</dbReference>
<dbReference type="GO" id="GO:0003743">
    <property type="term" value="F:translation initiation factor activity"/>
    <property type="evidence" value="ECO:0007669"/>
    <property type="project" value="UniProtKB-UniRule"/>
</dbReference>
<dbReference type="EMBL" id="MEYV01000018">
    <property type="protein sequence ID" value="OGD39794.1"/>
    <property type="molecule type" value="Genomic_DNA"/>
</dbReference>
<dbReference type="InterPro" id="IPR019814">
    <property type="entry name" value="Translation_initiation_fac_3_N"/>
</dbReference>
<dbReference type="NCBIfam" id="TIGR00168">
    <property type="entry name" value="infC"/>
    <property type="match status" value="1"/>
</dbReference>
<comment type="similarity">
    <text evidence="1">Belongs to the IF-3 family.</text>
</comment>
<dbReference type="PANTHER" id="PTHR10938:SF0">
    <property type="entry name" value="TRANSLATION INITIATION FACTOR IF-3, MITOCHONDRIAL"/>
    <property type="match status" value="1"/>
</dbReference>
<comment type="caution">
    <text evidence="7">The sequence shown here is derived from an EMBL/GenBank/DDBJ whole genome shotgun (WGS) entry which is preliminary data.</text>
</comment>
<evidence type="ECO:0000313" key="8">
    <source>
        <dbReference type="Proteomes" id="UP000177197"/>
    </source>
</evidence>
<gene>
    <name evidence="7" type="ORF">A3I30_02220</name>
</gene>
<dbReference type="InterPro" id="IPR036787">
    <property type="entry name" value="T_IF-3_N_sf"/>
</dbReference>
<proteinExistence type="inferred from homology"/>
<evidence type="ECO:0000313" key="7">
    <source>
        <dbReference type="EMBL" id="OGD39794.1"/>
    </source>
</evidence>
<name>A0A1F5CAB9_9BACT</name>
<keyword evidence="2 7" id="KW-0396">Initiation factor</keyword>
<reference evidence="7 8" key="1">
    <citation type="journal article" date="2016" name="Nat. Commun.">
        <title>Thousands of microbial genomes shed light on interconnected biogeochemical processes in an aquifer system.</title>
        <authorList>
            <person name="Anantharaman K."/>
            <person name="Brown C.T."/>
            <person name="Hug L.A."/>
            <person name="Sharon I."/>
            <person name="Castelle C.J."/>
            <person name="Probst A.J."/>
            <person name="Thomas B.C."/>
            <person name="Singh A."/>
            <person name="Wilkins M.J."/>
            <person name="Karaoz U."/>
            <person name="Brodie E.L."/>
            <person name="Williams K.H."/>
            <person name="Hubbard S.S."/>
            <person name="Banfield J.F."/>
        </authorList>
    </citation>
    <scope>NUCLEOTIDE SEQUENCE [LARGE SCALE GENOMIC DNA]</scope>
</reference>
<dbReference type="GO" id="GO:0043022">
    <property type="term" value="F:ribosome binding"/>
    <property type="evidence" value="ECO:0007669"/>
    <property type="project" value="TreeGrafter"/>
</dbReference>
<protein>
    <recommendedName>
        <fullName evidence="4">Translation initiation factor IF-3</fullName>
    </recommendedName>
</protein>
<dbReference type="InterPro" id="IPR019815">
    <property type="entry name" value="Translation_initiation_fac_3_C"/>
</dbReference>
<feature type="domain" description="Translation initiation factor 3 C-terminal" evidence="5">
    <location>
        <begin position="82"/>
        <end position="164"/>
    </location>
</feature>
<evidence type="ECO:0000256" key="1">
    <source>
        <dbReference type="ARBA" id="ARBA00005439"/>
    </source>
</evidence>
<evidence type="ECO:0000256" key="2">
    <source>
        <dbReference type="ARBA" id="ARBA00022540"/>
    </source>
</evidence>
<evidence type="ECO:0000256" key="4">
    <source>
        <dbReference type="NCBIfam" id="TIGR00168"/>
    </source>
</evidence>
<evidence type="ECO:0000256" key="3">
    <source>
        <dbReference type="ARBA" id="ARBA00022917"/>
    </source>
</evidence>
<keyword evidence="3" id="KW-0648">Protein biosynthesis</keyword>
<dbReference type="Pfam" id="PF05198">
    <property type="entry name" value="IF3_N"/>
    <property type="match status" value="1"/>
</dbReference>
<dbReference type="Gene3D" id="3.10.20.80">
    <property type="entry name" value="Translation initiation factor 3 (IF-3), N-terminal domain"/>
    <property type="match status" value="1"/>
</dbReference>
<dbReference type="Pfam" id="PF00707">
    <property type="entry name" value="IF3_C"/>
    <property type="match status" value="1"/>
</dbReference>
<dbReference type="SUPFAM" id="SSF55200">
    <property type="entry name" value="Translation initiation factor IF3, C-terminal domain"/>
    <property type="match status" value="1"/>
</dbReference>
<dbReference type="GO" id="GO:0005737">
    <property type="term" value="C:cytoplasm"/>
    <property type="evidence" value="ECO:0007669"/>
    <property type="project" value="UniProtKB-ARBA"/>
</dbReference>
<dbReference type="SUPFAM" id="SSF54364">
    <property type="entry name" value="Translation initiation factor IF3, N-terminal domain"/>
    <property type="match status" value="1"/>
</dbReference>
<accession>A0A1F5CAB9</accession>
<feature type="domain" description="Translation initiation factor 3 N-terminal" evidence="6">
    <location>
        <begin position="5"/>
        <end position="74"/>
    </location>
</feature>
<evidence type="ECO:0000259" key="5">
    <source>
        <dbReference type="Pfam" id="PF00707"/>
    </source>
</evidence>
<dbReference type="AlphaFoldDB" id="A0A1F5CAB9"/>
<dbReference type="Proteomes" id="UP000177197">
    <property type="component" value="Unassembled WGS sequence"/>
</dbReference>